<gene>
    <name evidence="1" type="ORF">SAMN04515654_12130</name>
</gene>
<sequence length="504" mass="57823">MADMYDELSNIINGIETNPAKEEILQILDKYKKITDSIDREALKLKQMGNKKDMLAQLNRLRKRAAQDLTELAKSAENFARIAAPKSNLSGRELANNFIKKQSKYVDDKGEVIQIFDLIPKDREKIKEITEKVTAEMLRDVRMINDSWRKRFDGVVRSGINDVRGINLIKRPGIRGGTTTGKEIGSRLYQEIRNSGLKLIDSIGRKWEPDRYIRMFARTRTRELQTQGIENRMNDYGFDLVQISEHVDIDGMDICNIYESNVYSLSGDHPDYPKLDARPPFHPNCAHVMTPWIEKYQKKVKENISPDNNGASGYSKEYKKLHPELNDDVIEKLEKTHLKVLERGKETGTEHLSLINKSDGLPAFKDLSGGKSSVEFTPELVDKLKNSSKNSIIMVHNHPGSSSFSSDDLKVLNNFDSIYSMTIEGHNGRKYSCMMSDGKKVNSDSKVNRLYSQHKYRHHEKFRDKVLNGELSSQEAWQEHSHELMTSLADELGWVYRRILPEGE</sequence>
<dbReference type="AlphaFoldDB" id="A0A1G8PUI6"/>
<dbReference type="Proteomes" id="UP000198945">
    <property type="component" value="Unassembled WGS sequence"/>
</dbReference>
<dbReference type="EMBL" id="FNEH01000021">
    <property type="protein sequence ID" value="SDI96018.1"/>
    <property type="molecule type" value="Genomic_DNA"/>
</dbReference>
<dbReference type="InterPro" id="IPR009319">
    <property type="entry name" value="Phage_A118_VSP1"/>
</dbReference>
<accession>A0A1G8PUI6</accession>
<organism evidence="1 2">
    <name type="scientific">Halanaerobium congolense</name>
    <dbReference type="NCBI Taxonomy" id="54121"/>
    <lineage>
        <taxon>Bacteria</taxon>
        <taxon>Bacillati</taxon>
        <taxon>Bacillota</taxon>
        <taxon>Clostridia</taxon>
        <taxon>Halanaerobiales</taxon>
        <taxon>Halanaerobiaceae</taxon>
        <taxon>Halanaerobium</taxon>
    </lineage>
</organism>
<reference evidence="1 2" key="1">
    <citation type="submission" date="2016-10" db="EMBL/GenBank/DDBJ databases">
        <authorList>
            <person name="de Groot N.N."/>
        </authorList>
    </citation>
    <scope>NUCLEOTIDE SEQUENCE [LARGE SCALE GENOMIC DNA]</scope>
    <source>
        <strain evidence="1 2">WG7</strain>
    </source>
</reference>
<dbReference type="RefSeq" id="WP_089716409.1">
    <property type="nucleotide sequence ID" value="NZ_FNEH01000021.1"/>
</dbReference>
<name>A0A1G8PUI6_9FIRM</name>
<proteinExistence type="predicted"/>
<evidence type="ECO:0000313" key="2">
    <source>
        <dbReference type="Proteomes" id="UP000198945"/>
    </source>
</evidence>
<evidence type="ECO:0000313" key="1">
    <source>
        <dbReference type="EMBL" id="SDI96018.1"/>
    </source>
</evidence>
<dbReference type="Pfam" id="PF06152">
    <property type="entry name" value="Phage_min_cap2"/>
    <property type="match status" value="1"/>
</dbReference>
<dbReference type="GO" id="GO:0005198">
    <property type="term" value="F:structural molecule activity"/>
    <property type="evidence" value="ECO:0007669"/>
    <property type="project" value="InterPro"/>
</dbReference>
<protein>
    <submittedName>
        <fullName evidence="1">Phage minor capsid protein 2</fullName>
    </submittedName>
</protein>